<reference evidence="3 4" key="1">
    <citation type="submission" date="2018-07" db="EMBL/GenBank/DDBJ databases">
        <title>Genome sequences of Haloplanus sp. CBA1112.</title>
        <authorList>
            <person name="Kim Y.B."/>
            <person name="Roh S.W."/>
        </authorList>
    </citation>
    <scope>NUCLEOTIDE SEQUENCE [LARGE SCALE GENOMIC DNA]</scope>
    <source>
        <strain evidence="3 4">CBA1112</strain>
    </source>
</reference>
<proteinExistence type="predicted"/>
<dbReference type="CDD" id="cd00590">
    <property type="entry name" value="RRM_SF"/>
    <property type="match status" value="1"/>
</dbReference>
<dbReference type="AlphaFoldDB" id="A0A345EB34"/>
<dbReference type="KEGG" id="haj:DU500_06170"/>
<dbReference type="GeneID" id="37286452"/>
<dbReference type="Proteomes" id="UP000252985">
    <property type="component" value="Chromosome"/>
</dbReference>
<evidence type="ECO:0000313" key="5">
    <source>
        <dbReference type="Proteomes" id="UP000253273"/>
    </source>
</evidence>
<accession>A0A345EB34</accession>
<gene>
    <name evidence="3" type="ORF">DU484_05700</name>
    <name evidence="2" type="ORF">DU500_06170</name>
</gene>
<accession>A0A345E1I9</accession>
<dbReference type="OrthoDB" id="198577at2157"/>
<dbReference type="Proteomes" id="UP000253273">
    <property type="component" value="Chromosome"/>
</dbReference>
<evidence type="ECO:0000313" key="4">
    <source>
        <dbReference type="Proteomes" id="UP000252985"/>
    </source>
</evidence>
<sequence>MDRLDIRDLPPSQRHETIHEAFDELDPGEHLTIVNDHDPQPLFYEFRAERDAFDADGYDVERRGPEEFVATLPKK</sequence>
<feature type="domain" description="DUF2249" evidence="1">
    <location>
        <begin position="4"/>
        <end position="72"/>
    </location>
</feature>
<keyword evidence="5" id="KW-1185">Reference proteome</keyword>
<dbReference type="EMBL" id="CP031150">
    <property type="protein sequence ID" value="AXG06061.1"/>
    <property type="molecule type" value="Genomic_DNA"/>
</dbReference>
<organism evidence="3 4">
    <name type="scientific">Haloplanus rubicundus</name>
    <dbReference type="NCBI Taxonomy" id="1547898"/>
    <lineage>
        <taxon>Archaea</taxon>
        <taxon>Methanobacteriati</taxon>
        <taxon>Methanobacteriota</taxon>
        <taxon>Stenosarchaea group</taxon>
        <taxon>Halobacteria</taxon>
        <taxon>Halobacteriales</taxon>
        <taxon>Haloferacaceae</taxon>
        <taxon>Haloplanus</taxon>
    </lineage>
</organism>
<protein>
    <submittedName>
        <fullName evidence="3">DUF2249 domain-containing protein</fullName>
    </submittedName>
</protein>
<dbReference type="Pfam" id="PF10006">
    <property type="entry name" value="DUF2249"/>
    <property type="match status" value="1"/>
</dbReference>
<evidence type="ECO:0000259" key="1">
    <source>
        <dbReference type="Pfam" id="PF10006"/>
    </source>
</evidence>
<evidence type="ECO:0000313" key="2">
    <source>
        <dbReference type="EMBL" id="AXG06061.1"/>
    </source>
</evidence>
<dbReference type="KEGG" id="haq:DU484_05700"/>
<dbReference type="InterPro" id="IPR018720">
    <property type="entry name" value="DUF2249"/>
</dbReference>
<dbReference type="EMBL" id="CP031148">
    <property type="protein sequence ID" value="AXG09406.1"/>
    <property type="molecule type" value="Genomic_DNA"/>
</dbReference>
<reference evidence="2 5" key="2">
    <citation type="submission" date="2018-07" db="EMBL/GenBank/DDBJ databases">
        <title>Genome sequences of Haloplanus sp. CBA1113.</title>
        <authorList>
            <person name="Kim Y.B."/>
            <person name="Roh S.W."/>
        </authorList>
    </citation>
    <scope>NUCLEOTIDE SEQUENCE [LARGE SCALE GENOMIC DNA]</scope>
    <source>
        <strain evidence="2 5">CBA1113</strain>
    </source>
</reference>
<dbReference type="RefSeq" id="WP_114585207.1">
    <property type="nucleotide sequence ID" value="NZ_CP031148.1"/>
</dbReference>
<evidence type="ECO:0000313" key="3">
    <source>
        <dbReference type="EMBL" id="AXG09406.1"/>
    </source>
</evidence>
<name>A0A345EB34_9EURY</name>